<gene>
    <name evidence="2" type="ORF">T11_16933</name>
</gene>
<name>A0A0V1HKE2_9BILA</name>
<keyword evidence="1" id="KW-0472">Membrane</keyword>
<sequence>MVSLCKAFVAEMKSKKVKIFYWSIQQGKAGICLTGLLIFTNPLTILLTVLPVAFLSLNMMFEPDIRLARYIRLINAVHLLLKKCPLDKAAFSDFVLTICANFMGKC</sequence>
<accession>A0A0V1HKE2</accession>
<comment type="caution">
    <text evidence="2">The sequence shown here is derived from an EMBL/GenBank/DDBJ whole genome shotgun (WGS) entry which is preliminary data.</text>
</comment>
<keyword evidence="3" id="KW-1185">Reference proteome</keyword>
<evidence type="ECO:0000256" key="1">
    <source>
        <dbReference type="SAM" id="Phobius"/>
    </source>
</evidence>
<dbReference type="AlphaFoldDB" id="A0A0V1HKE2"/>
<keyword evidence="1" id="KW-0812">Transmembrane</keyword>
<dbReference type="EMBL" id="JYDP01000052">
    <property type="protein sequence ID" value="KRZ11198.1"/>
    <property type="molecule type" value="Genomic_DNA"/>
</dbReference>
<feature type="transmembrane region" description="Helical" evidence="1">
    <location>
        <begin position="45"/>
        <end position="61"/>
    </location>
</feature>
<dbReference type="Proteomes" id="UP000055024">
    <property type="component" value="Unassembled WGS sequence"/>
</dbReference>
<proteinExistence type="predicted"/>
<protein>
    <submittedName>
        <fullName evidence="2">Uncharacterized protein</fullName>
    </submittedName>
</protein>
<evidence type="ECO:0000313" key="3">
    <source>
        <dbReference type="Proteomes" id="UP000055024"/>
    </source>
</evidence>
<evidence type="ECO:0000313" key="2">
    <source>
        <dbReference type="EMBL" id="KRZ11198.1"/>
    </source>
</evidence>
<dbReference type="OrthoDB" id="10412586at2759"/>
<organism evidence="2 3">
    <name type="scientific">Trichinella zimbabwensis</name>
    <dbReference type="NCBI Taxonomy" id="268475"/>
    <lineage>
        <taxon>Eukaryota</taxon>
        <taxon>Metazoa</taxon>
        <taxon>Ecdysozoa</taxon>
        <taxon>Nematoda</taxon>
        <taxon>Enoplea</taxon>
        <taxon>Dorylaimia</taxon>
        <taxon>Trichinellida</taxon>
        <taxon>Trichinellidae</taxon>
        <taxon>Trichinella</taxon>
    </lineage>
</organism>
<reference evidence="2 3" key="1">
    <citation type="submission" date="2015-01" db="EMBL/GenBank/DDBJ databases">
        <title>Evolution of Trichinella species and genotypes.</title>
        <authorList>
            <person name="Korhonen P.K."/>
            <person name="Edoardo P."/>
            <person name="Giuseppe L.R."/>
            <person name="Gasser R.B."/>
        </authorList>
    </citation>
    <scope>NUCLEOTIDE SEQUENCE [LARGE SCALE GENOMIC DNA]</scope>
    <source>
        <strain evidence="2">ISS1029</strain>
    </source>
</reference>
<keyword evidence="1" id="KW-1133">Transmembrane helix</keyword>